<dbReference type="InParanoid" id="A0A164ZHI7"/>
<dbReference type="SUPFAM" id="SSF51735">
    <property type="entry name" value="NAD(P)-binding Rossmann-fold domains"/>
    <property type="match status" value="1"/>
</dbReference>
<dbReference type="InterPro" id="IPR036291">
    <property type="entry name" value="NAD(P)-bd_dom_sf"/>
</dbReference>
<keyword evidence="2" id="KW-0597">Phosphoprotein</keyword>
<dbReference type="STRING" id="1328760.A0A164ZHI7"/>
<keyword evidence="1" id="KW-0596">Phosphopantetheine</keyword>
<dbReference type="InterPro" id="IPR010080">
    <property type="entry name" value="Thioester_reductase-like_dom"/>
</dbReference>
<evidence type="ECO:0000256" key="1">
    <source>
        <dbReference type="ARBA" id="ARBA00022450"/>
    </source>
</evidence>
<feature type="domain" description="AMP-dependent synthetase/ligase" evidence="3">
    <location>
        <begin position="111"/>
        <end position="394"/>
    </location>
</feature>
<protein>
    <submittedName>
        <fullName evidence="5">Acetyl-CoA synthetase-like protein</fullName>
    </submittedName>
</protein>
<dbReference type="Gene3D" id="3.40.50.12780">
    <property type="entry name" value="N-terminal domain of ligase-like"/>
    <property type="match status" value="1"/>
</dbReference>
<evidence type="ECO:0000256" key="2">
    <source>
        <dbReference type="ARBA" id="ARBA00022553"/>
    </source>
</evidence>
<dbReference type="InterPro" id="IPR000873">
    <property type="entry name" value="AMP-dep_synth/lig_dom"/>
</dbReference>
<organism evidence="5 6">
    <name type="scientific">Xylona heveae (strain CBS 132557 / TC161)</name>
    <dbReference type="NCBI Taxonomy" id="1328760"/>
    <lineage>
        <taxon>Eukaryota</taxon>
        <taxon>Fungi</taxon>
        <taxon>Dikarya</taxon>
        <taxon>Ascomycota</taxon>
        <taxon>Pezizomycotina</taxon>
        <taxon>Xylonomycetes</taxon>
        <taxon>Xylonales</taxon>
        <taxon>Xylonaceae</taxon>
        <taxon>Xylona</taxon>
    </lineage>
</organism>
<dbReference type="EMBL" id="KV407467">
    <property type="protein sequence ID" value="KZF19112.1"/>
    <property type="molecule type" value="Genomic_DNA"/>
</dbReference>
<dbReference type="Pfam" id="PF23562">
    <property type="entry name" value="AMP-binding_C_3"/>
    <property type="match status" value="1"/>
</dbReference>
<dbReference type="Proteomes" id="UP000076632">
    <property type="component" value="Unassembled WGS sequence"/>
</dbReference>
<dbReference type="PANTHER" id="PTHR43439">
    <property type="entry name" value="PHENYLACETATE-COENZYME A LIGASE"/>
    <property type="match status" value="1"/>
</dbReference>
<dbReference type="InterPro" id="IPR013120">
    <property type="entry name" value="FAR_NAD-bd"/>
</dbReference>
<reference evidence="5 6" key="1">
    <citation type="journal article" date="2016" name="Fungal Biol.">
        <title>The genome of Xylona heveae provides a window into fungal endophytism.</title>
        <authorList>
            <person name="Gazis R."/>
            <person name="Kuo A."/>
            <person name="Riley R."/>
            <person name="LaButti K."/>
            <person name="Lipzen A."/>
            <person name="Lin J."/>
            <person name="Amirebrahimi M."/>
            <person name="Hesse C.N."/>
            <person name="Spatafora J.W."/>
            <person name="Henrissat B."/>
            <person name="Hainaut M."/>
            <person name="Grigoriev I.V."/>
            <person name="Hibbett D.S."/>
        </authorList>
    </citation>
    <scope>NUCLEOTIDE SEQUENCE [LARGE SCALE GENOMIC DNA]</scope>
    <source>
        <strain evidence="5 6">TC161</strain>
    </source>
</reference>
<dbReference type="AlphaFoldDB" id="A0A164ZHI7"/>
<dbReference type="OMA" id="IWFFPEG"/>
<dbReference type="InterPro" id="IPR042099">
    <property type="entry name" value="ANL_N_sf"/>
</dbReference>
<feature type="domain" description="Thioester reductase (TE)" evidence="4">
    <location>
        <begin position="738"/>
        <end position="982"/>
    </location>
</feature>
<dbReference type="InterPro" id="IPR051414">
    <property type="entry name" value="Adenylate-forming_Reductase"/>
</dbReference>
<sequence length="1118" mass="123945">MRDSRDPEHDRVQPNYFTCTLGQAALVNAANSTEFSTINELIDAYAEKFPLRPAVGFPVPPQVSETPEPWSYMVLTFCDLRNYTHFVANELEKFLPQFCRADNASNDTLPTVALFCPSSADFLLTWLALIRLGFSVLLIAPQCQPRAIASLCASCKVSCLFYDKIYEDAAKETLDFVVDDALRYLIQEIPFNGNVIKYYKHRSNNAQFRFQSQVSRYDIAYIHHTSGTSSDLPKPIPQTHHAAVGVLPSFSDKSSGATFSTTPLYHGGVADVFRSWSSAEMIWLFPGNELPITARNVLLSLRSAAKAVADGKGSKVAYFSSVPYVLQMLSNDDAGMEMLMAMDTVGVGGAALPSSVGNQLVQKKVRLISRFGSAECGFLLSSFRDFRNDDEWQYLRAGHGSELLQFEPQGNSLFELIIKKGWPHMAKTNRSDGSFATSDLFEKHHAIENAWRYHSRADSQLTLITGKKFDPAPIEADIASSALLDDVLVFGNGREYPGALLFLPKESASLSSTQLVDCIWPEIERINAGAQPHTRIAKGALVVLSPGHSAIPKSSKGTVLRAQAERQFEVNIERAYSHSGSSARAGTMGNIEDQDVQTALYTKVANIMGDKPSLSVDTDLFPIGVDSIACVQIRSYIQRVSLCLDWIHSKAKYLQDLLPGIEESLPLNIVYDCGTIDRLASYIIDRRHGLVKDNTHDDEQLMFQLVDEYGDFSCASTELGHHSRRDDNITRNGEVVILTGATGALGAHLLDAFRQMQNVSRIICLVRAKTPEKALERVNKNLEAHAKKRIDSSVTRISCIPTDLADTALGLSKPEYKELAETATLIVHAAWAVNFNARLSSFVHDHISGLHNLITLALAAQRPEPPRFIFCSSTASVSNSRPSTGIIPETLSHTPSSASPLGYSRSKWVAEKICHRAHENTSLRGRISVLRIGQLCGDTDKGIWNMSEAWPLMLSSVAVTGGLPAIDQPLDWLPLDTAAKAIVNISSSFSTGLSQSTEVPVFHIVNKHQHPRWSDLLAWLKKFGVVFEAFPPDEWVRRLEQGDEHTESSRRGSHPARKLLPLWKSLYAAPQHPEPRETPHFDTLCAEKISHTMRTVNPIDDEHFRRIWNWIETCPCSN</sequence>
<name>A0A164ZHI7_XYLHT</name>
<evidence type="ECO:0000313" key="6">
    <source>
        <dbReference type="Proteomes" id="UP000076632"/>
    </source>
</evidence>
<dbReference type="PANTHER" id="PTHR43439:SF2">
    <property type="entry name" value="ENZYME, PUTATIVE (JCVI)-RELATED"/>
    <property type="match status" value="1"/>
</dbReference>
<evidence type="ECO:0000259" key="4">
    <source>
        <dbReference type="Pfam" id="PF07993"/>
    </source>
</evidence>
<dbReference type="Pfam" id="PF07993">
    <property type="entry name" value="NAD_binding_4"/>
    <property type="match status" value="1"/>
</dbReference>
<evidence type="ECO:0000313" key="5">
    <source>
        <dbReference type="EMBL" id="KZF19112.1"/>
    </source>
</evidence>
<accession>A0A164ZHI7</accession>
<dbReference type="SUPFAM" id="SSF56801">
    <property type="entry name" value="Acetyl-CoA synthetase-like"/>
    <property type="match status" value="1"/>
</dbReference>
<dbReference type="NCBIfam" id="TIGR01746">
    <property type="entry name" value="Thioester-redct"/>
    <property type="match status" value="1"/>
</dbReference>
<dbReference type="RefSeq" id="XP_018184667.1">
    <property type="nucleotide sequence ID" value="XM_018333966.1"/>
</dbReference>
<proteinExistence type="predicted"/>
<dbReference type="Gene3D" id="3.40.50.720">
    <property type="entry name" value="NAD(P)-binding Rossmann-like Domain"/>
    <property type="match status" value="1"/>
</dbReference>
<dbReference type="GeneID" id="28899103"/>
<dbReference type="Pfam" id="PF00501">
    <property type="entry name" value="AMP-binding"/>
    <property type="match status" value="1"/>
</dbReference>
<evidence type="ECO:0000259" key="3">
    <source>
        <dbReference type="Pfam" id="PF00501"/>
    </source>
</evidence>
<gene>
    <name evidence="5" type="ORF">L228DRAFT_257184</name>
</gene>
<dbReference type="OrthoDB" id="429813at2759"/>
<keyword evidence="6" id="KW-1185">Reference proteome</keyword>